<feature type="region of interest" description="Disordered" evidence="1">
    <location>
        <begin position="1"/>
        <end position="262"/>
    </location>
</feature>
<feature type="compositionally biased region" description="Acidic residues" evidence="1">
    <location>
        <begin position="38"/>
        <end position="56"/>
    </location>
</feature>
<accession>A0A6J4T4P0</accession>
<reference evidence="2" key="1">
    <citation type="submission" date="2020-02" db="EMBL/GenBank/DDBJ databases">
        <authorList>
            <person name="Meier V. D."/>
        </authorList>
    </citation>
    <scope>NUCLEOTIDE SEQUENCE</scope>
    <source>
        <strain evidence="2">AVDCRST_MAG17</strain>
    </source>
</reference>
<evidence type="ECO:0000313" key="2">
    <source>
        <dbReference type="EMBL" id="CAA9513839.1"/>
    </source>
</evidence>
<evidence type="ECO:0000256" key="1">
    <source>
        <dbReference type="SAM" id="MobiDB-lite"/>
    </source>
</evidence>
<feature type="compositionally biased region" description="Basic and acidic residues" evidence="1">
    <location>
        <begin position="173"/>
        <end position="182"/>
    </location>
</feature>
<organism evidence="2">
    <name type="scientific">uncultured Solirubrobacterales bacterium</name>
    <dbReference type="NCBI Taxonomy" id="768556"/>
    <lineage>
        <taxon>Bacteria</taxon>
        <taxon>Bacillati</taxon>
        <taxon>Actinomycetota</taxon>
        <taxon>Thermoleophilia</taxon>
        <taxon>Solirubrobacterales</taxon>
        <taxon>environmental samples</taxon>
    </lineage>
</organism>
<protein>
    <submittedName>
        <fullName evidence="2">Uncharacterized protein</fullName>
    </submittedName>
</protein>
<sequence>MTEEQAVDEQSKDASAEQEESTFGRMKSRVKDLVGSGSDDEQRDSEAQDSGEEASEQDGSSTEAEGSDEESASDEEEGSDEEGTSVGTDEVELSTVAEDEDTARAQIDKMEEDGPPEDLGDWPTGKAMYLSFGGAEGEQGYEEGPARQMGPSSLRHHADGSVEVQGEMVDNPDDYKGEKSVGEEADEIGMDKGAKSEGDEGDDESSNEDGSASEEGSSSDEDPQAESSDNAGAADGGDSQSDGSSSDQPESQQTEGQPAETS</sequence>
<feature type="compositionally biased region" description="Acidic residues" evidence="1">
    <location>
        <begin position="110"/>
        <end position="120"/>
    </location>
</feature>
<dbReference type="AlphaFoldDB" id="A0A6J4T4P0"/>
<feature type="compositionally biased region" description="Basic and acidic residues" evidence="1">
    <location>
        <begin position="189"/>
        <end position="198"/>
    </location>
</feature>
<gene>
    <name evidence="2" type="ORF">AVDCRST_MAG17-2160</name>
</gene>
<feature type="compositionally biased region" description="Acidic residues" evidence="1">
    <location>
        <begin position="65"/>
        <end position="101"/>
    </location>
</feature>
<feature type="compositionally biased region" description="Low complexity" evidence="1">
    <location>
        <begin position="225"/>
        <end position="253"/>
    </location>
</feature>
<name>A0A6J4T4P0_9ACTN</name>
<proteinExistence type="predicted"/>
<dbReference type="EMBL" id="CADCVV010000173">
    <property type="protein sequence ID" value="CAA9513839.1"/>
    <property type="molecule type" value="Genomic_DNA"/>
</dbReference>